<feature type="signal peptide" evidence="2">
    <location>
        <begin position="1"/>
        <end position="22"/>
    </location>
</feature>
<feature type="region of interest" description="Disordered" evidence="1">
    <location>
        <begin position="23"/>
        <end position="42"/>
    </location>
</feature>
<dbReference type="AlphaFoldDB" id="A0A9X1M1V9"/>
<name>A0A9X1M1V9_9MICC</name>
<keyword evidence="2" id="KW-0732">Signal</keyword>
<evidence type="ECO:0000313" key="3">
    <source>
        <dbReference type="EMBL" id="MCC3269793.1"/>
    </source>
</evidence>
<evidence type="ECO:0000313" key="4">
    <source>
        <dbReference type="Proteomes" id="UP001139264"/>
    </source>
</evidence>
<protein>
    <recommendedName>
        <fullName evidence="5">Sensor domain-containing protein</fullName>
    </recommendedName>
</protein>
<evidence type="ECO:0008006" key="5">
    <source>
        <dbReference type="Google" id="ProtNLM"/>
    </source>
</evidence>
<sequence length="240" mass="24567">MKNTMKAGALLLAGMLALSACGSSDEPAEASDGETVSSPSPTATLAVGQEQYTADELLAALEAVNAAQGGTGVISDDATLRQYLDEQSLPEGITITPATCEGIASFANFFGDVEQANIASVRLGSDQKLTLVSHPEASALDTLMEDNETGLSECAEFEMGDDEFTAAGTTERRDVSTEAPTTQAFTLTMTAEGTTLSGLKVSAASGTTNVVVTDSDAADPEEASAQAAELIDAVLAELEK</sequence>
<proteinExistence type="predicted"/>
<dbReference type="RefSeq" id="WP_227908150.1">
    <property type="nucleotide sequence ID" value="NZ_CP095461.1"/>
</dbReference>
<accession>A0A9X1M1V9</accession>
<organism evidence="3 4">
    <name type="scientific">Arthrobacter gengyunqii</name>
    <dbReference type="NCBI Taxonomy" id="2886940"/>
    <lineage>
        <taxon>Bacteria</taxon>
        <taxon>Bacillati</taxon>
        <taxon>Actinomycetota</taxon>
        <taxon>Actinomycetes</taxon>
        <taxon>Micrococcales</taxon>
        <taxon>Micrococcaceae</taxon>
        <taxon>Arthrobacter</taxon>
    </lineage>
</organism>
<dbReference type="Proteomes" id="UP001139264">
    <property type="component" value="Unassembled WGS sequence"/>
</dbReference>
<comment type="caution">
    <text evidence="3">The sequence shown here is derived from an EMBL/GenBank/DDBJ whole genome shotgun (WGS) entry which is preliminary data.</text>
</comment>
<evidence type="ECO:0000256" key="2">
    <source>
        <dbReference type="SAM" id="SignalP"/>
    </source>
</evidence>
<reference evidence="3" key="1">
    <citation type="submission" date="2021-10" db="EMBL/GenBank/DDBJ databases">
        <title>Novel species in genus Arthrobacter.</title>
        <authorList>
            <person name="Liu Y."/>
        </authorList>
    </citation>
    <scope>NUCLEOTIDE SEQUENCE</scope>
    <source>
        <strain evidence="3">Zg-Y809</strain>
    </source>
</reference>
<gene>
    <name evidence="3" type="ORF">LJ751_10515</name>
</gene>
<evidence type="ECO:0000256" key="1">
    <source>
        <dbReference type="SAM" id="MobiDB-lite"/>
    </source>
</evidence>
<feature type="chain" id="PRO_5040854282" description="Sensor domain-containing protein" evidence="2">
    <location>
        <begin position="23"/>
        <end position="240"/>
    </location>
</feature>
<dbReference type="EMBL" id="JAJFZP010000008">
    <property type="protein sequence ID" value="MCC3269793.1"/>
    <property type="molecule type" value="Genomic_DNA"/>
</dbReference>
<dbReference type="PROSITE" id="PS51257">
    <property type="entry name" value="PROKAR_LIPOPROTEIN"/>
    <property type="match status" value="1"/>
</dbReference>